<dbReference type="Proteomes" id="UP000010478">
    <property type="component" value="Chromosome"/>
</dbReference>
<organism evidence="2 3">
    <name type="scientific">Phormidium nigroviride PCC 7112</name>
    <dbReference type="NCBI Taxonomy" id="179408"/>
    <lineage>
        <taxon>Bacteria</taxon>
        <taxon>Bacillati</taxon>
        <taxon>Cyanobacteriota</taxon>
        <taxon>Cyanophyceae</taxon>
        <taxon>Oscillatoriophycideae</taxon>
        <taxon>Oscillatoriales</taxon>
        <taxon>Oscillatoriaceae</taxon>
        <taxon>Phormidium</taxon>
    </lineage>
</organism>
<proteinExistence type="predicted"/>
<dbReference type="eggNOG" id="ENOG5033J8K">
    <property type="taxonomic scope" value="Bacteria"/>
</dbReference>
<dbReference type="KEGG" id="oni:Osc7112_5702"/>
<dbReference type="EMBL" id="CP003614">
    <property type="protein sequence ID" value="AFZ09915.1"/>
    <property type="molecule type" value="Genomic_DNA"/>
</dbReference>
<dbReference type="RefSeq" id="WP_015179118.1">
    <property type="nucleotide sequence ID" value="NC_019729.1"/>
</dbReference>
<dbReference type="OrthoDB" id="495857at2"/>
<protein>
    <submittedName>
        <fullName evidence="2">Uncharacterized protein</fullName>
    </submittedName>
</protein>
<feature type="region of interest" description="Disordered" evidence="1">
    <location>
        <begin position="1"/>
        <end position="20"/>
    </location>
</feature>
<feature type="compositionally biased region" description="Basic and acidic residues" evidence="1">
    <location>
        <begin position="1"/>
        <end position="18"/>
    </location>
</feature>
<keyword evidence="3" id="KW-1185">Reference proteome</keyword>
<dbReference type="AlphaFoldDB" id="K9VRR8"/>
<reference evidence="2 3" key="1">
    <citation type="submission" date="2012-05" db="EMBL/GenBank/DDBJ databases">
        <title>Finished chromosome of genome of Oscillatoria sp. PCC 7112.</title>
        <authorList>
            <consortium name="US DOE Joint Genome Institute"/>
            <person name="Gugger M."/>
            <person name="Coursin T."/>
            <person name="Rippka R."/>
            <person name="Tandeau De Marsac N."/>
            <person name="Huntemann M."/>
            <person name="Wei C.-L."/>
            <person name="Han J."/>
            <person name="Detter J.C."/>
            <person name="Han C."/>
            <person name="Tapia R."/>
            <person name="Davenport K."/>
            <person name="Daligault H."/>
            <person name="Erkkila T."/>
            <person name="Gu W."/>
            <person name="Munk A.C.C."/>
            <person name="Teshima H."/>
            <person name="Xu Y."/>
            <person name="Chain P."/>
            <person name="Chen A."/>
            <person name="Krypides N."/>
            <person name="Mavromatis K."/>
            <person name="Markowitz V."/>
            <person name="Szeto E."/>
            <person name="Ivanova N."/>
            <person name="Mikhailova N."/>
            <person name="Ovchinnikova G."/>
            <person name="Pagani I."/>
            <person name="Pati A."/>
            <person name="Goodwin L."/>
            <person name="Peters L."/>
            <person name="Pitluck S."/>
            <person name="Woyke T."/>
            <person name="Kerfeld C."/>
        </authorList>
    </citation>
    <scope>NUCLEOTIDE SEQUENCE [LARGE SCALE GENOMIC DNA]</scope>
    <source>
        <strain evidence="2 3">PCC 7112</strain>
    </source>
</reference>
<sequence>MSQSRYDEEKNETRHAATSEEACINMEEKYGWPLKNIEETGNYILSVDCIFEGNCEFPPSPMDLSQGDYLKERKEDA</sequence>
<evidence type="ECO:0000313" key="3">
    <source>
        <dbReference type="Proteomes" id="UP000010478"/>
    </source>
</evidence>
<evidence type="ECO:0000313" key="2">
    <source>
        <dbReference type="EMBL" id="AFZ09915.1"/>
    </source>
</evidence>
<gene>
    <name evidence="2" type="ORF">Osc7112_5702</name>
</gene>
<evidence type="ECO:0000256" key="1">
    <source>
        <dbReference type="SAM" id="MobiDB-lite"/>
    </source>
</evidence>
<accession>K9VRR8</accession>
<name>K9VRR8_9CYAN</name>
<dbReference type="HOGENOM" id="CLU_198294_0_0_3"/>